<dbReference type="RefSeq" id="WP_167925435.1">
    <property type="nucleotide sequence ID" value="NZ_JAATVY010000006.1"/>
</dbReference>
<keyword evidence="4" id="KW-1185">Reference proteome</keyword>
<feature type="domain" description="Metallo-beta-lactamase" evidence="2">
    <location>
        <begin position="139"/>
        <end position="335"/>
    </location>
</feature>
<dbReference type="PANTHER" id="PTHR15032">
    <property type="entry name" value="N-ACYL-PHOSPHATIDYLETHANOLAMINE-HYDROLYZING PHOSPHOLIPASE D"/>
    <property type="match status" value="1"/>
</dbReference>
<dbReference type="InterPro" id="IPR024884">
    <property type="entry name" value="NAPE-PLD"/>
</dbReference>
<feature type="region of interest" description="Disordered" evidence="1">
    <location>
        <begin position="369"/>
        <end position="388"/>
    </location>
</feature>
<evidence type="ECO:0000313" key="3">
    <source>
        <dbReference type="EMBL" id="NJC70479.1"/>
    </source>
</evidence>
<sequence length="388" mass="42283">MTGRDGRCGDPDARATTPSSRGNRILAAVATTAVVATAAVALRTVRDALGAAPTGERAARIRRSPQFRDGAFRNPVPAHVMPPGSAAQTLRDLLTDRHRRRPSGAVPLVAPAVDDPPPADGLHVTWYGHSSALVEIDGRRVLFDPVWSDRCSPSPWVGPRRLHRPPVPLDRLPQVDAIVISHDHYDHLDMATVRALTRTRSAPFVVPLGVGAHLAHWQVPADRIIELDWDESVSVAGLRLTATAARHFSGRAFARDNTLWASWAVTGPTRRVFYSGDSGYFDGYAAIGAAYGPFDATLIQIGAYASTWPDIHMTPEEGVAAHLDLRGGLLIPLHWGTFNLAFHDWSEPVDRVWREAKARDVTLAVPRPGERVDVDDPPPVDGWWQPIA</sequence>
<name>A0ABX0XZ14_9ACTN</name>
<dbReference type="GO" id="GO:0016787">
    <property type="term" value="F:hydrolase activity"/>
    <property type="evidence" value="ECO:0007669"/>
    <property type="project" value="UniProtKB-KW"/>
</dbReference>
<comment type="caution">
    <text evidence="3">The sequence shown here is derived from an EMBL/GenBank/DDBJ whole genome shotgun (WGS) entry which is preliminary data.</text>
</comment>
<dbReference type="Proteomes" id="UP000722989">
    <property type="component" value="Unassembled WGS sequence"/>
</dbReference>
<dbReference type="EMBL" id="JAATVY010000006">
    <property type="protein sequence ID" value="NJC70479.1"/>
    <property type="molecule type" value="Genomic_DNA"/>
</dbReference>
<organism evidence="3 4">
    <name type="scientific">Planosporangium thailandense</name>
    <dbReference type="NCBI Taxonomy" id="765197"/>
    <lineage>
        <taxon>Bacteria</taxon>
        <taxon>Bacillati</taxon>
        <taxon>Actinomycetota</taxon>
        <taxon>Actinomycetes</taxon>
        <taxon>Micromonosporales</taxon>
        <taxon>Micromonosporaceae</taxon>
        <taxon>Planosporangium</taxon>
    </lineage>
</organism>
<dbReference type="PANTHER" id="PTHR15032:SF4">
    <property type="entry name" value="N-ACYL-PHOSPHATIDYLETHANOLAMINE-HYDROLYZING PHOSPHOLIPASE D"/>
    <property type="match status" value="1"/>
</dbReference>
<protein>
    <submittedName>
        <fullName evidence="3">Zn-dependent hydrolase</fullName>
    </submittedName>
</protein>
<dbReference type="InterPro" id="IPR001279">
    <property type="entry name" value="Metallo-B-lactamas"/>
</dbReference>
<accession>A0ABX0XZ14</accession>
<dbReference type="PIRSF" id="PIRSF038896">
    <property type="entry name" value="NAPE-PLD"/>
    <property type="match status" value="1"/>
</dbReference>
<gene>
    <name evidence="3" type="ORF">HC031_12265</name>
</gene>
<evidence type="ECO:0000256" key="1">
    <source>
        <dbReference type="SAM" id="MobiDB-lite"/>
    </source>
</evidence>
<evidence type="ECO:0000313" key="4">
    <source>
        <dbReference type="Proteomes" id="UP000722989"/>
    </source>
</evidence>
<dbReference type="SUPFAM" id="SSF56281">
    <property type="entry name" value="Metallo-hydrolase/oxidoreductase"/>
    <property type="match status" value="1"/>
</dbReference>
<proteinExistence type="predicted"/>
<reference evidence="3 4" key="1">
    <citation type="submission" date="2020-03" db="EMBL/GenBank/DDBJ databases">
        <title>WGS of the type strain of Planosporangium spp.</title>
        <authorList>
            <person name="Thawai C."/>
        </authorList>
    </citation>
    <scope>NUCLEOTIDE SEQUENCE [LARGE SCALE GENOMIC DNA]</scope>
    <source>
        <strain evidence="3 4">TBRC 5610</strain>
    </source>
</reference>
<evidence type="ECO:0000259" key="2">
    <source>
        <dbReference type="Pfam" id="PF12706"/>
    </source>
</evidence>
<dbReference type="Pfam" id="PF12706">
    <property type="entry name" value="Lactamase_B_2"/>
    <property type="match status" value="1"/>
</dbReference>
<keyword evidence="3" id="KW-0378">Hydrolase</keyword>
<dbReference type="InterPro" id="IPR036866">
    <property type="entry name" value="RibonucZ/Hydroxyglut_hydro"/>
</dbReference>
<dbReference type="Gene3D" id="3.60.15.10">
    <property type="entry name" value="Ribonuclease Z/Hydroxyacylglutathione hydrolase-like"/>
    <property type="match status" value="1"/>
</dbReference>